<gene>
    <name evidence="1" type="ORF">Tco_0874708</name>
</gene>
<dbReference type="PANTHER" id="PTHR33067">
    <property type="entry name" value="RNA-DIRECTED DNA POLYMERASE-RELATED"/>
    <property type="match status" value="1"/>
</dbReference>
<keyword evidence="1" id="KW-0548">Nucleotidyltransferase</keyword>
<reference evidence="1" key="1">
    <citation type="journal article" date="2022" name="Int. J. Mol. Sci.">
        <title>Draft Genome of Tanacetum Coccineum: Genomic Comparison of Closely Related Tanacetum-Family Plants.</title>
        <authorList>
            <person name="Yamashiro T."/>
            <person name="Shiraishi A."/>
            <person name="Nakayama K."/>
            <person name="Satake H."/>
        </authorList>
    </citation>
    <scope>NUCLEOTIDE SEQUENCE</scope>
</reference>
<name>A0ABQ5BQD5_9ASTR</name>
<keyword evidence="1" id="KW-0695">RNA-directed DNA polymerase</keyword>
<proteinExistence type="predicted"/>
<evidence type="ECO:0000313" key="2">
    <source>
        <dbReference type="Proteomes" id="UP001151760"/>
    </source>
</evidence>
<organism evidence="1 2">
    <name type="scientific">Tanacetum coccineum</name>
    <dbReference type="NCBI Taxonomy" id="301880"/>
    <lineage>
        <taxon>Eukaryota</taxon>
        <taxon>Viridiplantae</taxon>
        <taxon>Streptophyta</taxon>
        <taxon>Embryophyta</taxon>
        <taxon>Tracheophyta</taxon>
        <taxon>Spermatophyta</taxon>
        <taxon>Magnoliopsida</taxon>
        <taxon>eudicotyledons</taxon>
        <taxon>Gunneridae</taxon>
        <taxon>Pentapetalae</taxon>
        <taxon>asterids</taxon>
        <taxon>campanulids</taxon>
        <taxon>Asterales</taxon>
        <taxon>Asteraceae</taxon>
        <taxon>Asteroideae</taxon>
        <taxon>Anthemideae</taxon>
        <taxon>Anthemidinae</taxon>
        <taxon>Tanacetum</taxon>
    </lineage>
</organism>
<dbReference type="InterPro" id="IPR021109">
    <property type="entry name" value="Peptidase_aspartic_dom_sf"/>
</dbReference>
<dbReference type="Gene3D" id="2.40.70.10">
    <property type="entry name" value="Acid Proteases"/>
    <property type="match status" value="1"/>
</dbReference>
<reference evidence="1" key="2">
    <citation type="submission" date="2022-01" db="EMBL/GenBank/DDBJ databases">
        <authorList>
            <person name="Yamashiro T."/>
            <person name="Shiraishi A."/>
            <person name="Satake H."/>
            <person name="Nakayama K."/>
        </authorList>
    </citation>
    <scope>NUCLEOTIDE SEQUENCE</scope>
</reference>
<sequence length="417" mass="46971">MPLSVWKKLGLSELISTRITLELANRSVCTPAGIARDVFVLVGRFTSPANFVIVDYESEPRVPLILGRPFLRTAHALIDMHGEKLIFRDGDERLILNMKHGTSSYSDKHQRESINMIDIYHISYKYYLEDLFANEKMTNHLSGNPTFSSEPDSLTSDLTSPEVKDDIFDPEGDIVLIEKLLNLDSTKDLPLNVNPLSDSTTFSYPSLKTYEISDYSLEEFANELALIDSFPLGNDNMTPEDENKIKVSKLLVDELDTTGSSSFLPYFLECDSVLYEDLSEVDTLTSTDNEDKVFNPGILVHENLYEVTNQVTPDKNVKKKSSSNASLILEDFYPPLSDHELPFHIEIPGSGTLLLFSSENEEKVFNPGILISKGVHSLLPELSHLDSKAFKVINIFESPMEIFPCSYRDDIRVLDVP</sequence>
<evidence type="ECO:0000313" key="1">
    <source>
        <dbReference type="EMBL" id="GJT16002.1"/>
    </source>
</evidence>
<keyword evidence="2" id="KW-1185">Reference proteome</keyword>
<dbReference type="CDD" id="cd00303">
    <property type="entry name" value="retropepsin_like"/>
    <property type="match status" value="1"/>
</dbReference>
<protein>
    <submittedName>
        <fullName evidence="1">Reverse transcriptase domain-containing protein</fullName>
    </submittedName>
</protein>
<dbReference type="EMBL" id="BQNB010013440">
    <property type="protein sequence ID" value="GJT16002.1"/>
    <property type="molecule type" value="Genomic_DNA"/>
</dbReference>
<dbReference type="PANTHER" id="PTHR33067:SF35">
    <property type="entry name" value="ASPARTIC PEPTIDASE DDI1-TYPE DOMAIN-CONTAINING PROTEIN"/>
    <property type="match status" value="1"/>
</dbReference>
<dbReference type="Proteomes" id="UP001151760">
    <property type="component" value="Unassembled WGS sequence"/>
</dbReference>
<keyword evidence="1" id="KW-0808">Transferase</keyword>
<accession>A0ABQ5BQD5</accession>
<feature type="non-terminal residue" evidence="1">
    <location>
        <position position="417"/>
    </location>
</feature>
<comment type="caution">
    <text evidence="1">The sequence shown here is derived from an EMBL/GenBank/DDBJ whole genome shotgun (WGS) entry which is preliminary data.</text>
</comment>
<dbReference type="GO" id="GO:0003964">
    <property type="term" value="F:RNA-directed DNA polymerase activity"/>
    <property type="evidence" value="ECO:0007669"/>
    <property type="project" value="UniProtKB-KW"/>
</dbReference>